<reference evidence="10" key="1">
    <citation type="submission" date="2016-02" db="EMBL/GenBank/DDBJ databases">
        <title>Comparative genomics of biotechnologically important yeasts.</title>
        <authorList>
            <consortium name="DOE Joint Genome Institute"/>
            <person name="Riley R."/>
            <person name="Haridas S."/>
            <person name="Wolfe K.H."/>
            <person name="Lopes M.R."/>
            <person name="Hittinger C.T."/>
            <person name="Goker M."/>
            <person name="Salamov A."/>
            <person name="Wisecaver J."/>
            <person name="Long T.M."/>
            <person name="Aerts A.L."/>
            <person name="Barry K."/>
            <person name="Choi C."/>
            <person name="Clum A."/>
            <person name="Coughlan A.Y."/>
            <person name="Deshpande S."/>
            <person name="Douglass A.P."/>
            <person name="Hanson S.J."/>
            <person name="Klenk H.-P."/>
            <person name="Labutti K."/>
            <person name="Lapidus A."/>
            <person name="Lindquist E."/>
            <person name="Lipzen A."/>
            <person name="Meier-Kolthoff J.P."/>
            <person name="Ohm R.A."/>
            <person name="Otillar R.P."/>
            <person name="Pangilinan J."/>
            <person name="Peng Y."/>
            <person name="Rokas A."/>
            <person name="Rosa C.A."/>
            <person name="Scheuner C."/>
            <person name="Sibirny A.A."/>
            <person name="Slot J.C."/>
            <person name="Stielow J.B."/>
            <person name="Sun H."/>
            <person name="Kurtzman C.P."/>
            <person name="Blackwell M."/>
            <person name="Jeffries T.W."/>
            <person name="Grigoriev I.V."/>
        </authorList>
    </citation>
    <scope>NUCLEOTIDE SEQUENCE [LARGE SCALE GENOMIC DNA]</scope>
    <source>
        <strain evidence="10">NRRL Y-17796</strain>
    </source>
</reference>
<dbReference type="Pfam" id="PF00096">
    <property type="entry name" value="zf-C2H2"/>
    <property type="match status" value="2"/>
</dbReference>
<gene>
    <name evidence="9" type="ORF">CANCADRAFT_15246</name>
</gene>
<keyword evidence="10" id="KW-1185">Reference proteome</keyword>
<dbReference type="PROSITE" id="PS50157">
    <property type="entry name" value="ZINC_FINGER_C2H2_2"/>
    <property type="match status" value="2"/>
</dbReference>
<keyword evidence="4 7" id="KW-0863">Zinc-finger</keyword>
<feature type="domain" description="C2H2-type" evidence="8">
    <location>
        <begin position="29"/>
        <end position="53"/>
    </location>
</feature>
<dbReference type="GO" id="GO:0000785">
    <property type="term" value="C:chromatin"/>
    <property type="evidence" value="ECO:0007669"/>
    <property type="project" value="TreeGrafter"/>
</dbReference>
<keyword evidence="3" id="KW-0677">Repeat</keyword>
<evidence type="ECO:0000256" key="2">
    <source>
        <dbReference type="ARBA" id="ARBA00022723"/>
    </source>
</evidence>
<comment type="subcellular location">
    <subcellularLocation>
        <location evidence="1">Nucleus</location>
    </subcellularLocation>
</comment>
<keyword evidence="6" id="KW-0539">Nucleus</keyword>
<evidence type="ECO:0000313" key="9">
    <source>
        <dbReference type="EMBL" id="ODV88828.1"/>
    </source>
</evidence>
<keyword evidence="2" id="KW-0479">Metal-binding</keyword>
<dbReference type="SMART" id="SM00355">
    <property type="entry name" value="ZnF_C2H2"/>
    <property type="match status" value="2"/>
</dbReference>
<dbReference type="InterPro" id="IPR013087">
    <property type="entry name" value="Znf_C2H2_type"/>
</dbReference>
<dbReference type="GO" id="GO:0000981">
    <property type="term" value="F:DNA-binding transcription factor activity, RNA polymerase II-specific"/>
    <property type="evidence" value="ECO:0007669"/>
    <property type="project" value="InterPro"/>
</dbReference>
<dbReference type="Proteomes" id="UP000095023">
    <property type="component" value="Unassembled WGS sequence"/>
</dbReference>
<evidence type="ECO:0000256" key="4">
    <source>
        <dbReference type="ARBA" id="ARBA00022771"/>
    </source>
</evidence>
<dbReference type="GO" id="GO:0008270">
    <property type="term" value="F:zinc ion binding"/>
    <property type="evidence" value="ECO:0007669"/>
    <property type="project" value="UniProtKB-KW"/>
</dbReference>
<organism evidence="9 10">
    <name type="scientific">Tortispora caseinolytica NRRL Y-17796</name>
    <dbReference type="NCBI Taxonomy" id="767744"/>
    <lineage>
        <taxon>Eukaryota</taxon>
        <taxon>Fungi</taxon>
        <taxon>Dikarya</taxon>
        <taxon>Ascomycota</taxon>
        <taxon>Saccharomycotina</taxon>
        <taxon>Trigonopsidomycetes</taxon>
        <taxon>Trigonopsidales</taxon>
        <taxon>Trigonopsidaceae</taxon>
        <taxon>Tortispora</taxon>
    </lineage>
</organism>
<dbReference type="EMBL" id="KV453843">
    <property type="protein sequence ID" value="ODV88828.1"/>
    <property type="molecule type" value="Genomic_DNA"/>
</dbReference>
<evidence type="ECO:0000256" key="7">
    <source>
        <dbReference type="PROSITE-ProRule" id="PRU00042"/>
    </source>
</evidence>
<name>A0A1E4TB02_9ASCO</name>
<dbReference type="SUPFAM" id="SSF57667">
    <property type="entry name" value="beta-beta-alpha zinc fingers"/>
    <property type="match status" value="1"/>
</dbReference>
<evidence type="ECO:0000256" key="5">
    <source>
        <dbReference type="ARBA" id="ARBA00022833"/>
    </source>
</evidence>
<evidence type="ECO:0000256" key="1">
    <source>
        <dbReference type="ARBA" id="ARBA00004123"/>
    </source>
</evidence>
<dbReference type="PROSITE" id="PS00028">
    <property type="entry name" value="ZINC_FINGER_C2H2_1"/>
    <property type="match status" value="2"/>
</dbReference>
<keyword evidence="5" id="KW-0862">Zinc</keyword>
<dbReference type="InterPro" id="IPR036236">
    <property type="entry name" value="Znf_C2H2_sf"/>
</dbReference>
<feature type="domain" description="C2H2-type" evidence="8">
    <location>
        <begin position="1"/>
        <end position="28"/>
    </location>
</feature>
<feature type="non-terminal residue" evidence="9">
    <location>
        <position position="53"/>
    </location>
</feature>
<dbReference type="FunFam" id="3.30.160.60:FF:002343">
    <property type="entry name" value="Zinc finger protein 33A"/>
    <property type="match status" value="1"/>
</dbReference>
<dbReference type="GO" id="GO:0005634">
    <property type="term" value="C:nucleus"/>
    <property type="evidence" value="ECO:0007669"/>
    <property type="project" value="UniProtKB-SubCell"/>
</dbReference>
<evidence type="ECO:0000313" key="10">
    <source>
        <dbReference type="Proteomes" id="UP000095023"/>
    </source>
</evidence>
<sequence length="53" mass="6381">YLCSYCSKDFSRSEHKVRHERSHTKERPFSCSICSVSFVRRDLLLRHERTVHA</sequence>
<protein>
    <recommendedName>
        <fullName evidence="8">C2H2-type domain-containing protein</fullName>
    </recommendedName>
</protein>
<evidence type="ECO:0000259" key="8">
    <source>
        <dbReference type="PROSITE" id="PS50157"/>
    </source>
</evidence>
<proteinExistence type="predicted"/>
<dbReference type="GO" id="GO:0000978">
    <property type="term" value="F:RNA polymerase II cis-regulatory region sequence-specific DNA binding"/>
    <property type="evidence" value="ECO:0007669"/>
    <property type="project" value="InterPro"/>
</dbReference>
<dbReference type="PANTHER" id="PTHR40626:SF11">
    <property type="entry name" value="ZINC FINGER PROTEIN YPR022C"/>
    <property type="match status" value="1"/>
</dbReference>
<accession>A0A1E4TB02</accession>
<evidence type="ECO:0000256" key="6">
    <source>
        <dbReference type="ARBA" id="ARBA00023242"/>
    </source>
</evidence>
<evidence type="ECO:0000256" key="3">
    <source>
        <dbReference type="ARBA" id="ARBA00022737"/>
    </source>
</evidence>
<dbReference type="Gene3D" id="3.30.160.60">
    <property type="entry name" value="Classic Zinc Finger"/>
    <property type="match status" value="2"/>
</dbReference>
<dbReference type="AlphaFoldDB" id="A0A1E4TB02"/>
<dbReference type="PANTHER" id="PTHR40626">
    <property type="entry name" value="MIP31509P"/>
    <property type="match status" value="1"/>
</dbReference>
<dbReference type="OrthoDB" id="654211at2759"/>
<feature type="non-terminal residue" evidence="9">
    <location>
        <position position="1"/>
    </location>
</feature>
<dbReference type="InterPro" id="IPR051059">
    <property type="entry name" value="VerF-like"/>
</dbReference>